<organism evidence="2 3">
    <name type="scientific">Scyliorhinus torazame</name>
    <name type="common">Cloudy catshark</name>
    <name type="synonym">Catulus torazame</name>
    <dbReference type="NCBI Taxonomy" id="75743"/>
    <lineage>
        <taxon>Eukaryota</taxon>
        <taxon>Metazoa</taxon>
        <taxon>Chordata</taxon>
        <taxon>Craniata</taxon>
        <taxon>Vertebrata</taxon>
        <taxon>Chondrichthyes</taxon>
        <taxon>Elasmobranchii</taxon>
        <taxon>Galeomorphii</taxon>
        <taxon>Galeoidea</taxon>
        <taxon>Carcharhiniformes</taxon>
        <taxon>Scyliorhinidae</taxon>
        <taxon>Scyliorhinus</taxon>
    </lineage>
</organism>
<sequence length="74" mass="8466">EMPRQFPKIAETEEDEQVRIIAEKVFASALREEDTKDALSLFDVAEDCPIGKKEAKERELQKEIAEQQSETTAK</sequence>
<reference evidence="2 3" key="1">
    <citation type="journal article" date="2018" name="Nat. Ecol. Evol.">
        <title>Shark genomes provide insights into elasmobranch evolution and the origin of vertebrates.</title>
        <authorList>
            <person name="Hara Y"/>
            <person name="Yamaguchi K"/>
            <person name="Onimaru K"/>
            <person name="Kadota M"/>
            <person name="Koyanagi M"/>
            <person name="Keeley SD"/>
            <person name="Tatsumi K"/>
            <person name="Tanaka K"/>
            <person name="Motone F"/>
            <person name="Kageyama Y"/>
            <person name="Nozu R"/>
            <person name="Adachi N"/>
            <person name="Nishimura O"/>
            <person name="Nakagawa R"/>
            <person name="Tanegashima C"/>
            <person name="Kiyatake I"/>
            <person name="Matsumoto R"/>
            <person name="Murakumo K"/>
            <person name="Nishida K"/>
            <person name="Terakita A"/>
            <person name="Kuratani S"/>
            <person name="Sato K"/>
            <person name="Hyodo S Kuraku.S."/>
        </authorList>
    </citation>
    <scope>NUCLEOTIDE SEQUENCE [LARGE SCALE GENOMIC DNA]</scope>
</reference>
<accession>A0A401QCB3</accession>
<dbReference type="OrthoDB" id="8936257at2759"/>
<evidence type="ECO:0000313" key="3">
    <source>
        <dbReference type="Proteomes" id="UP000288216"/>
    </source>
</evidence>
<feature type="non-terminal residue" evidence="2">
    <location>
        <position position="1"/>
    </location>
</feature>
<feature type="region of interest" description="Disordered" evidence="1">
    <location>
        <begin position="55"/>
        <end position="74"/>
    </location>
</feature>
<name>A0A401QCB3_SCYTO</name>
<evidence type="ECO:0000313" key="2">
    <source>
        <dbReference type="EMBL" id="GCB83011.1"/>
    </source>
</evidence>
<dbReference type="AlphaFoldDB" id="A0A401QCB3"/>
<feature type="non-terminal residue" evidence="2">
    <location>
        <position position="74"/>
    </location>
</feature>
<protein>
    <submittedName>
        <fullName evidence="2">Uncharacterized protein</fullName>
    </submittedName>
</protein>
<dbReference type="EMBL" id="BFAA01028907">
    <property type="protein sequence ID" value="GCB83011.1"/>
    <property type="molecule type" value="Genomic_DNA"/>
</dbReference>
<keyword evidence="3" id="KW-1185">Reference proteome</keyword>
<dbReference type="Proteomes" id="UP000288216">
    <property type="component" value="Unassembled WGS sequence"/>
</dbReference>
<dbReference type="STRING" id="75743.A0A401QCB3"/>
<evidence type="ECO:0000256" key="1">
    <source>
        <dbReference type="SAM" id="MobiDB-lite"/>
    </source>
</evidence>
<proteinExistence type="predicted"/>
<comment type="caution">
    <text evidence="2">The sequence shown here is derived from an EMBL/GenBank/DDBJ whole genome shotgun (WGS) entry which is preliminary data.</text>
</comment>
<gene>
    <name evidence="2" type="ORF">scyTo_0023391</name>
</gene>
<feature type="compositionally biased region" description="Basic and acidic residues" evidence="1">
    <location>
        <begin position="55"/>
        <end position="65"/>
    </location>
</feature>